<evidence type="ECO:0000256" key="2">
    <source>
        <dbReference type="ARBA" id="ARBA00022679"/>
    </source>
</evidence>
<feature type="domain" description="Ketosynthase family 3 (KS3)" evidence="4">
    <location>
        <begin position="1"/>
        <end position="391"/>
    </location>
</feature>
<dbReference type="SUPFAM" id="SSF53901">
    <property type="entry name" value="Thiolase-like"/>
    <property type="match status" value="2"/>
</dbReference>
<accession>A0A0B5EWX0</accession>
<dbReference type="EMBL" id="CP010519">
    <property type="protein sequence ID" value="AJE83705.1"/>
    <property type="molecule type" value="Genomic_DNA"/>
</dbReference>
<evidence type="ECO:0000256" key="3">
    <source>
        <dbReference type="RuleBase" id="RU003694"/>
    </source>
</evidence>
<dbReference type="Gene3D" id="3.40.47.10">
    <property type="match status" value="1"/>
</dbReference>
<dbReference type="InterPro" id="IPR016039">
    <property type="entry name" value="Thiolase-like"/>
</dbReference>
<dbReference type="InterPro" id="IPR020841">
    <property type="entry name" value="PKS_Beta-ketoAc_synthase_dom"/>
</dbReference>
<dbReference type="SMART" id="SM00825">
    <property type="entry name" value="PKS_KS"/>
    <property type="match status" value="1"/>
</dbReference>
<dbReference type="PANTHER" id="PTHR11712:SF347">
    <property type="entry name" value="BETA KETOACYL-ACYL CARRIER PROTEIN SYNTHASE"/>
    <property type="match status" value="1"/>
</dbReference>
<dbReference type="InterPro" id="IPR014031">
    <property type="entry name" value="Ketoacyl_synth_C"/>
</dbReference>
<comment type="similarity">
    <text evidence="1 3">Belongs to the thiolase-like superfamily. Beta-ketoacyl-ACP synthases family.</text>
</comment>
<name>A0A0B5EWX0_STRA4</name>
<reference evidence="5 6" key="1">
    <citation type="submission" date="2015-01" db="EMBL/GenBank/DDBJ databases">
        <title>Enhanced salinomycin production by adjusting the supply of polyketide extender units in Streptomyce albus DSM 41398.</title>
        <authorList>
            <person name="Lu C."/>
        </authorList>
    </citation>
    <scope>NUCLEOTIDE SEQUENCE [LARGE SCALE GENOMIC DNA]</scope>
    <source>
        <strain evidence="6">ATCC 21838 / DSM 41398 / FERM P-419 / JCM 4703 / NBRC 107858</strain>
    </source>
</reference>
<dbReference type="GO" id="GO:0004315">
    <property type="term" value="F:3-oxoacyl-[acyl-carrier-protein] synthase activity"/>
    <property type="evidence" value="ECO:0007669"/>
    <property type="project" value="TreeGrafter"/>
</dbReference>
<dbReference type="InterPro" id="IPR014030">
    <property type="entry name" value="Ketoacyl_synth_N"/>
</dbReference>
<dbReference type="KEGG" id="sals:SLNWT_3329"/>
<sequence>MSWDIIGMGAVANLGDSPGAVFEALCASRESRAPLRAFDRTRYRGGYAYEIDDRPADGTDEPLRATRWLTTAIRQALADAGLDEGLGRIPVLVGTTLREQRSAELWWREGTALDPAALHFGPALGAAFGAEDAHTFANACSASLGALALGTDLLALGMADTVVVAGSDSMTESAFGTLDRVQNEIPRALRPFDTTHKGMLMGEGAVAVVLRRSADTADTADDTGGTGAAGERAARVHARLRSVGVNCDARHATAPDAEGIDWVVREAHRRAGLGPADVDLVMCHGSGTPRNDETEAAVLGRIFPGSGGPLMTAIKSLTGHTLGGSGLLSLVMGVLAARHQTVPPVHGLTEPIPEAAGLRLVRGAAVAAAPRIVQVNAFGLGGINAVAMVEAA</sequence>
<dbReference type="PROSITE" id="PS52004">
    <property type="entry name" value="KS3_2"/>
    <property type="match status" value="1"/>
</dbReference>
<evidence type="ECO:0000256" key="1">
    <source>
        <dbReference type="ARBA" id="ARBA00008467"/>
    </source>
</evidence>
<dbReference type="InterPro" id="IPR000794">
    <property type="entry name" value="Beta-ketoacyl_synthase"/>
</dbReference>
<proteinExistence type="inferred from homology"/>
<keyword evidence="6" id="KW-1185">Reference proteome</keyword>
<organism evidence="5 6">
    <name type="scientific">Streptomyces albus (strain ATCC 21838 / DSM 41398 / FERM P-419 / JCM 4703 / NBRC 107858)</name>
    <dbReference type="NCBI Taxonomy" id="1081613"/>
    <lineage>
        <taxon>Bacteria</taxon>
        <taxon>Bacillati</taxon>
        <taxon>Actinomycetota</taxon>
        <taxon>Actinomycetes</taxon>
        <taxon>Kitasatosporales</taxon>
        <taxon>Streptomycetaceae</taxon>
        <taxon>Streptomyces</taxon>
    </lineage>
</organism>
<keyword evidence="2 3" id="KW-0808">Transferase</keyword>
<dbReference type="AlphaFoldDB" id="A0A0B5EWX0"/>
<gene>
    <name evidence="5" type="ORF">SLNWT_3329</name>
</gene>
<dbReference type="PANTHER" id="PTHR11712">
    <property type="entry name" value="POLYKETIDE SYNTHASE-RELATED"/>
    <property type="match status" value="1"/>
</dbReference>
<evidence type="ECO:0000259" key="4">
    <source>
        <dbReference type="PROSITE" id="PS52004"/>
    </source>
</evidence>
<evidence type="ECO:0000313" key="6">
    <source>
        <dbReference type="Proteomes" id="UP000031523"/>
    </source>
</evidence>
<protein>
    <submittedName>
        <fullName evidence="5">3-oxoacyl-ACP synthase II</fullName>
    </submittedName>
</protein>
<dbReference type="Proteomes" id="UP000031523">
    <property type="component" value="Chromosome"/>
</dbReference>
<dbReference type="GO" id="GO:0006633">
    <property type="term" value="P:fatty acid biosynthetic process"/>
    <property type="evidence" value="ECO:0007669"/>
    <property type="project" value="TreeGrafter"/>
</dbReference>
<dbReference type="Pfam" id="PF00109">
    <property type="entry name" value="ketoacyl-synt"/>
    <property type="match status" value="1"/>
</dbReference>
<dbReference type="Pfam" id="PF02801">
    <property type="entry name" value="Ketoacyl-synt_C"/>
    <property type="match status" value="1"/>
</dbReference>
<evidence type="ECO:0000313" key="5">
    <source>
        <dbReference type="EMBL" id="AJE83705.1"/>
    </source>
</evidence>